<gene>
    <name evidence="1" type="ORF">OWV82_012206</name>
</gene>
<evidence type="ECO:0000313" key="1">
    <source>
        <dbReference type="EMBL" id="KAJ4717298.1"/>
    </source>
</evidence>
<proteinExistence type="predicted"/>
<evidence type="ECO:0000313" key="2">
    <source>
        <dbReference type="Proteomes" id="UP001164539"/>
    </source>
</evidence>
<comment type="caution">
    <text evidence="1">The sequence shown here is derived from an EMBL/GenBank/DDBJ whole genome shotgun (WGS) entry which is preliminary data.</text>
</comment>
<sequence length="335" mass="36859">MADETVSSPSAIDPYKFLQIVPNPDGTVTRIPRPTTVAIQDPNHDRALLVLSKDVPVNQLNNTWVRIFLPRQALDSSFSTKLPLILHFHGGGLVILSAATTIFHDFCSNIAAEIPCIIASVEYRLAPEHRLPAAYDDAMEALHWMKTTQEEWLQKYADFSCCFIMGDSAGGNIAYHTGLRAAAQVDNLLPLKIKGLILNYPYFGGVKRTESELKMVNDPFSPLCVSDLQWELALPPGTDRDHEYCNPTVGGGSKLLDQIKLLGWKVLMTAGKADILIDHQIEVLKMMEQKGMQVVSHFNEGGHDAFKLPADYKALRGAIASFILSNSASAGLESE</sequence>
<accession>A0ACC1Y1K0</accession>
<protein>
    <submittedName>
        <fullName evidence="1">Carboxylesterase 1-like</fullName>
    </submittedName>
</protein>
<keyword evidence="2" id="KW-1185">Reference proteome</keyword>
<dbReference type="Proteomes" id="UP001164539">
    <property type="component" value="Chromosome 6"/>
</dbReference>
<reference evidence="1 2" key="1">
    <citation type="journal article" date="2023" name="Science">
        <title>Complex scaffold remodeling in plant triterpene biosynthesis.</title>
        <authorList>
            <person name="De La Pena R."/>
            <person name="Hodgson H."/>
            <person name="Liu J.C."/>
            <person name="Stephenson M.J."/>
            <person name="Martin A.C."/>
            <person name="Owen C."/>
            <person name="Harkess A."/>
            <person name="Leebens-Mack J."/>
            <person name="Jimenez L.E."/>
            <person name="Osbourn A."/>
            <person name="Sattely E.S."/>
        </authorList>
    </citation>
    <scope>NUCLEOTIDE SEQUENCE [LARGE SCALE GENOMIC DNA]</scope>
    <source>
        <strain evidence="2">cv. JPN11</strain>
        <tissue evidence="1">Leaf</tissue>
    </source>
</reference>
<name>A0ACC1Y1K0_MELAZ</name>
<dbReference type="EMBL" id="CM051399">
    <property type="protein sequence ID" value="KAJ4717298.1"/>
    <property type="molecule type" value="Genomic_DNA"/>
</dbReference>
<organism evidence="1 2">
    <name type="scientific">Melia azedarach</name>
    <name type="common">Chinaberry tree</name>
    <dbReference type="NCBI Taxonomy" id="155640"/>
    <lineage>
        <taxon>Eukaryota</taxon>
        <taxon>Viridiplantae</taxon>
        <taxon>Streptophyta</taxon>
        <taxon>Embryophyta</taxon>
        <taxon>Tracheophyta</taxon>
        <taxon>Spermatophyta</taxon>
        <taxon>Magnoliopsida</taxon>
        <taxon>eudicotyledons</taxon>
        <taxon>Gunneridae</taxon>
        <taxon>Pentapetalae</taxon>
        <taxon>rosids</taxon>
        <taxon>malvids</taxon>
        <taxon>Sapindales</taxon>
        <taxon>Meliaceae</taxon>
        <taxon>Melia</taxon>
    </lineage>
</organism>